<evidence type="ECO:0000313" key="2">
    <source>
        <dbReference type="Proteomes" id="UP000595140"/>
    </source>
</evidence>
<protein>
    <recommendedName>
        <fullName evidence="3">Reverse transcriptase Ty1/copia-type domain-containing protein</fullName>
    </recommendedName>
</protein>
<dbReference type="EMBL" id="OOIL02002604">
    <property type="protein sequence ID" value="VFQ83796.1"/>
    <property type="molecule type" value="Genomic_DNA"/>
</dbReference>
<keyword evidence="2" id="KW-1185">Reference proteome</keyword>
<dbReference type="CDD" id="cd09272">
    <property type="entry name" value="RNase_HI_RT_Ty1"/>
    <property type="match status" value="1"/>
</dbReference>
<dbReference type="Proteomes" id="UP000595140">
    <property type="component" value="Unassembled WGS sequence"/>
</dbReference>
<organism evidence="1 2">
    <name type="scientific">Cuscuta campestris</name>
    <dbReference type="NCBI Taxonomy" id="132261"/>
    <lineage>
        <taxon>Eukaryota</taxon>
        <taxon>Viridiplantae</taxon>
        <taxon>Streptophyta</taxon>
        <taxon>Embryophyta</taxon>
        <taxon>Tracheophyta</taxon>
        <taxon>Spermatophyta</taxon>
        <taxon>Magnoliopsida</taxon>
        <taxon>eudicotyledons</taxon>
        <taxon>Gunneridae</taxon>
        <taxon>Pentapetalae</taxon>
        <taxon>asterids</taxon>
        <taxon>lamiids</taxon>
        <taxon>Solanales</taxon>
        <taxon>Convolvulaceae</taxon>
        <taxon>Cuscuteae</taxon>
        <taxon>Cuscuta</taxon>
        <taxon>Cuscuta subgen. Grammica</taxon>
        <taxon>Cuscuta sect. Cleistogrammica</taxon>
    </lineage>
</organism>
<name>A0A484M709_9ASTE</name>
<dbReference type="OrthoDB" id="418237at2759"/>
<reference evidence="1 2" key="1">
    <citation type="submission" date="2018-04" db="EMBL/GenBank/DDBJ databases">
        <authorList>
            <person name="Vogel A."/>
        </authorList>
    </citation>
    <scope>NUCLEOTIDE SEQUENCE [LARGE SCALE GENOMIC DNA]</scope>
</reference>
<dbReference type="PANTHER" id="PTHR11439:SF467">
    <property type="entry name" value="INTEGRASE CATALYTIC DOMAIN-CONTAINING PROTEIN"/>
    <property type="match status" value="1"/>
</dbReference>
<sequence>MLDGYTDADMSGDVDTAKSTSGYLMTFAGAAVSWQSRLQKCVALSTTEAEYIAAVEAGKELLWLRNFLEELGLEQENYLLHCDSQSAIHLAKNAAFHSRTKHIKRRYHWIREAVEDKSFELVKIHTSENCSDMLTKTMPKEKLVFCREKAAAIFHLRIEGQKKSDRAQILVCCSSHTPLQIQRSDSHFDARKVVF</sequence>
<dbReference type="PANTHER" id="PTHR11439">
    <property type="entry name" value="GAG-POL-RELATED RETROTRANSPOSON"/>
    <property type="match status" value="1"/>
</dbReference>
<proteinExistence type="predicted"/>
<evidence type="ECO:0000313" key="1">
    <source>
        <dbReference type="EMBL" id="VFQ83796.1"/>
    </source>
</evidence>
<evidence type="ECO:0008006" key="3">
    <source>
        <dbReference type="Google" id="ProtNLM"/>
    </source>
</evidence>
<gene>
    <name evidence="1" type="ORF">CCAM_LOCUS25572</name>
</gene>
<accession>A0A484M709</accession>
<dbReference type="AlphaFoldDB" id="A0A484M709"/>